<reference evidence="1 2" key="1">
    <citation type="submission" date="2018-05" db="EMBL/GenBank/DDBJ databases">
        <title>Amnibacterium sp. M8JJ-5, whole genome shotgun sequence.</title>
        <authorList>
            <person name="Tuo L."/>
        </authorList>
    </citation>
    <scope>NUCLEOTIDE SEQUENCE [LARGE SCALE GENOMIC DNA]</scope>
    <source>
        <strain evidence="1 2">M8JJ-5</strain>
    </source>
</reference>
<dbReference type="AlphaFoldDB" id="A0A2V1HSY2"/>
<evidence type="ECO:0008006" key="3">
    <source>
        <dbReference type="Google" id="ProtNLM"/>
    </source>
</evidence>
<evidence type="ECO:0000313" key="2">
    <source>
        <dbReference type="Proteomes" id="UP000244893"/>
    </source>
</evidence>
<dbReference type="Proteomes" id="UP000244893">
    <property type="component" value="Unassembled WGS sequence"/>
</dbReference>
<dbReference type="Gene3D" id="2.40.100.20">
    <property type="match status" value="1"/>
</dbReference>
<proteinExistence type="predicted"/>
<dbReference type="OrthoDB" id="6537034at2"/>
<evidence type="ECO:0000313" key="1">
    <source>
        <dbReference type="EMBL" id="PVZ94772.1"/>
    </source>
</evidence>
<sequence>MIIDFIVDEKYICAIRIFEDVVPKTAAVFREQFPIRTKLQHATLVGDQLFAVLPLVIPMENLILTQDMVAQRREATGSVEGAVIFYSPRQVFGVTYSDDLAIEPLANSYIGEVIDGMTELKLVGEETWRKQDKFVELRIREAEAA</sequence>
<protein>
    <recommendedName>
        <fullName evidence="3">DUF3830 domain-containing protein</fullName>
    </recommendedName>
</protein>
<gene>
    <name evidence="1" type="ORF">DDQ50_13950</name>
</gene>
<comment type="caution">
    <text evidence="1">The sequence shown here is derived from an EMBL/GenBank/DDBJ whole genome shotgun (WGS) entry which is preliminary data.</text>
</comment>
<organism evidence="1 2">
    <name type="scientific">Amnibacterium flavum</name>
    <dbReference type="NCBI Taxonomy" id="2173173"/>
    <lineage>
        <taxon>Bacteria</taxon>
        <taxon>Bacillati</taxon>
        <taxon>Actinomycetota</taxon>
        <taxon>Actinomycetes</taxon>
        <taxon>Micrococcales</taxon>
        <taxon>Microbacteriaceae</taxon>
        <taxon>Amnibacterium</taxon>
    </lineage>
</organism>
<dbReference type="EMBL" id="QEOP01000002">
    <property type="protein sequence ID" value="PVZ94772.1"/>
    <property type="molecule type" value="Genomic_DNA"/>
</dbReference>
<name>A0A2V1HSY2_9MICO</name>
<keyword evidence="2" id="KW-1185">Reference proteome</keyword>
<accession>A0A2V1HSY2</accession>